<dbReference type="Gene3D" id="3.40.1190.10">
    <property type="entry name" value="Mur-like, catalytic domain"/>
    <property type="match status" value="1"/>
</dbReference>
<dbReference type="InterPro" id="IPR000713">
    <property type="entry name" value="Mur_ligase_N"/>
</dbReference>
<evidence type="ECO:0000256" key="4">
    <source>
        <dbReference type="ARBA" id="ARBA00022598"/>
    </source>
</evidence>
<keyword evidence="11 12" id="KW-0961">Cell wall biogenesis/degradation</keyword>
<dbReference type="GO" id="GO:0000287">
    <property type="term" value="F:magnesium ion binding"/>
    <property type="evidence" value="ECO:0007669"/>
    <property type="project" value="UniProtKB-UniRule"/>
</dbReference>
<dbReference type="GO" id="GO:0008360">
    <property type="term" value="P:regulation of cell shape"/>
    <property type="evidence" value="ECO:0007669"/>
    <property type="project" value="UniProtKB-KW"/>
</dbReference>
<dbReference type="SUPFAM" id="SSF63418">
    <property type="entry name" value="MurE/MurF N-terminal domain"/>
    <property type="match status" value="1"/>
</dbReference>
<feature type="binding site" evidence="12">
    <location>
        <position position="200"/>
    </location>
    <ligand>
        <name>UDP-N-acetyl-alpha-D-muramoyl-L-alanyl-D-glutamate</name>
        <dbReference type="ChEBI" id="CHEBI:83900"/>
    </ligand>
</feature>
<dbReference type="GO" id="GO:0009252">
    <property type="term" value="P:peptidoglycan biosynthetic process"/>
    <property type="evidence" value="ECO:0007669"/>
    <property type="project" value="UniProtKB-UniRule"/>
</dbReference>
<proteinExistence type="inferred from homology"/>
<keyword evidence="3 12" id="KW-0963">Cytoplasm</keyword>
<evidence type="ECO:0000256" key="3">
    <source>
        <dbReference type="ARBA" id="ARBA00022490"/>
    </source>
</evidence>
<dbReference type="NCBIfam" id="NF001126">
    <property type="entry name" value="PRK00139.1-4"/>
    <property type="match status" value="1"/>
</dbReference>
<keyword evidence="10 12" id="KW-0131">Cell cycle</keyword>
<dbReference type="InterPro" id="IPR013221">
    <property type="entry name" value="Mur_ligase_cen"/>
</dbReference>
<gene>
    <name evidence="12" type="primary">murE</name>
    <name evidence="16" type="ORF">K8V56_03715</name>
</gene>
<dbReference type="Gene3D" id="3.90.190.20">
    <property type="entry name" value="Mur ligase, C-terminal domain"/>
    <property type="match status" value="1"/>
</dbReference>
<name>A0A921FXQ0_SPOPS</name>
<evidence type="ECO:0000256" key="1">
    <source>
        <dbReference type="ARBA" id="ARBA00004752"/>
    </source>
</evidence>
<reference evidence="16" key="1">
    <citation type="journal article" date="2021" name="PeerJ">
        <title>Extensive microbial diversity within the chicken gut microbiome revealed by metagenomics and culture.</title>
        <authorList>
            <person name="Gilroy R."/>
            <person name="Ravi A."/>
            <person name="Getino M."/>
            <person name="Pursley I."/>
            <person name="Horton D.L."/>
            <person name="Alikhan N.F."/>
            <person name="Baker D."/>
            <person name="Gharbi K."/>
            <person name="Hall N."/>
            <person name="Watson M."/>
            <person name="Adriaenssens E.M."/>
            <person name="Foster-Nyarko E."/>
            <person name="Jarju S."/>
            <person name="Secka A."/>
            <person name="Antonio M."/>
            <person name="Oren A."/>
            <person name="Chaudhuri R.R."/>
            <person name="La Ragione R."/>
            <person name="Hildebrand F."/>
            <person name="Pallen M.J."/>
        </authorList>
    </citation>
    <scope>NUCLEOTIDE SEQUENCE</scope>
    <source>
        <strain evidence="16">CHK171-7178</strain>
    </source>
</reference>
<evidence type="ECO:0000256" key="9">
    <source>
        <dbReference type="ARBA" id="ARBA00022984"/>
    </source>
</evidence>
<evidence type="ECO:0000256" key="10">
    <source>
        <dbReference type="ARBA" id="ARBA00023306"/>
    </source>
</evidence>
<dbReference type="GO" id="GO:0071555">
    <property type="term" value="P:cell wall organization"/>
    <property type="evidence" value="ECO:0007669"/>
    <property type="project" value="UniProtKB-KW"/>
</dbReference>
<comment type="pathway">
    <text evidence="1 12">Cell wall biogenesis; peptidoglycan biosynthesis.</text>
</comment>
<dbReference type="InterPro" id="IPR005761">
    <property type="entry name" value="UDP-N-AcMur-Glu-dNH2Pim_ligase"/>
</dbReference>
<keyword evidence="5 12" id="KW-0132">Cell division</keyword>
<sequence>MFGKGRVVLFLTELIKDWPCTVNGGKLRTVVTGITEDSSRVKKGYVFVARKGHENDGARYIEKAIEQGAKAIVIDRTDVREIPGDIVVITVSDCTLFMSHASARLAGNPAERMKVIAVTGTNGKTTVTHFIGQLLKGYGNRVAVIGTTGIFFDGIKIDYDCPKMTTLPAEYLHPLLKKCNDENITHIVLEASSLGLSSNRLDHCEIDIGILLNIGTDHYEEHGGKSAYINAKKRLIRMAKTIIVNKDDEQCVQMVEKATVPLIYFGTDPSADVRVPELQMNPSIPGHYNRMNALAAISALLVLGYSLGDIVHHCSKLQLPEGRLQQLERDGVRVYVDYAHTPDALKAVLQTLSNSCYGKLITVFGCGGQRDKGKRAEMGELAVFYSSSVIVTSDNPRNEDPIAIISDIMEGFGGDCSAIEAELDRKYAIRKAILCAAPGDIVLIAGKGHEKTQHTADGLFPFSDYEEAERALFEKTFLDIKEINIE</sequence>
<dbReference type="Pfam" id="PF02875">
    <property type="entry name" value="Mur_ligase_C"/>
    <property type="match status" value="1"/>
</dbReference>
<comment type="cofactor">
    <cofactor evidence="12">
        <name>Mg(2+)</name>
        <dbReference type="ChEBI" id="CHEBI:18420"/>
    </cofactor>
</comment>
<dbReference type="PROSITE" id="PS01011">
    <property type="entry name" value="FOLYLPOLYGLU_SYNT_1"/>
    <property type="match status" value="1"/>
</dbReference>
<dbReference type="PANTHER" id="PTHR23135:SF4">
    <property type="entry name" value="UDP-N-ACETYLMURAMOYL-L-ALANYL-D-GLUTAMATE--2,6-DIAMINOPIMELATE LIGASE MURE HOMOLOG, CHLOROPLASTIC"/>
    <property type="match status" value="1"/>
</dbReference>
<dbReference type="SUPFAM" id="SSF53623">
    <property type="entry name" value="MurD-like peptide ligases, catalytic domain"/>
    <property type="match status" value="1"/>
</dbReference>
<feature type="binding site" evidence="12">
    <location>
        <position position="450"/>
    </location>
    <ligand>
        <name>meso-2,6-diaminopimelate</name>
        <dbReference type="ChEBI" id="CHEBI:57791"/>
    </ligand>
</feature>
<dbReference type="Pfam" id="PF08245">
    <property type="entry name" value="Mur_ligase_M"/>
    <property type="match status" value="1"/>
</dbReference>
<evidence type="ECO:0000259" key="15">
    <source>
        <dbReference type="Pfam" id="PF08245"/>
    </source>
</evidence>
<dbReference type="InterPro" id="IPR004101">
    <property type="entry name" value="Mur_ligase_C"/>
</dbReference>
<feature type="binding site" evidence="12">
    <location>
        <position position="446"/>
    </location>
    <ligand>
        <name>meso-2,6-diaminopimelate</name>
        <dbReference type="ChEBI" id="CHEBI:57791"/>
    </ligand>
</feature>
<evidence type="ECO:0000259" key="14">
    <source>
        <dbReference type="Pfam" id="PF02875"/>
    </source>
</evidence>
<dbReference type="PANTHER" id="PTHR23135">
    <property type="entry name" value="MUR LIGASE FAMILY MEMBER"/>
    <property type="match status" value="1"/>
</dbReference>
<feature type="short sequence motif" description="Meso-diaminopimelate recognition motif" evidence="12">
    <location>
        <begin position="394"/>
        <end position="397"/>
    </location>
</feature>
<dbReference type="GO" id="GO:0005737">
    <property type="term" value="C:cytoplasm"/>
    <property type="evidence" value="ECO:0007669"/>
    <property type="project" value="UniProtKB-SubCell"/>
</dbReference>
<comment type="similarity">
    <text evidence="2 12">Belongs to the MurCDEF family. MurE subfamily.</text>
</comment>
<keyword evidence="4 12" id="KW-0436">Ligase</keyword>
<dbReference type="AlphaFoldDB" id="A0A921FXQ0"/>
<evidence type="ECO:0000256" key="11">
    <source>
        <dbReference type="ARBA" id="ARBA00023316"/>
    </source>
</evidence>
<dbReference type="InterPro" id="IPR036565">
    <property type="entry name" value="Mur-like_cat_sf"/>
</dbReference>
<comment type="PTM">
    <text evidence="12">Carboxylation is probably crucial for Mg(2+) binding and, consequently, for the gamma-phosphate positioning of ATP.</text>
</comment>
<comment type="caution">
    <text evidence="16">The sequence shown here is derived from an EMBL/GenBank/DDBJ whole genome shotgun (WGS) entry which is preliminary data.</text>
</comment>
<feature type="domain" description="Mur ligase central" evidence="15">
    <location>
        <begin position="118"/>
        <end position="299"/>
    </location>
</feature>
<feature type="binding site" evidence="12">
    <location>
        <begin position="394"/>
        <end position="397"/>
    </location>
    <ligand>
        <name>meso-2,6-diaminopimelate</name>
        <dbReference type="ChEBI" id="CHEBI:57791"/>
    </ligand>
</feature>
<dbReference type="GO" id="GO:0004326">
    <property type="term" value="F:tetrahydrofolylpolyglutamate synthase activity"/>
    <property type="evidence" value="ECO:0007669"/>
    <property type="project" value="InterPro"/>
</dbReference>
<feature type="domain" description="Mur ligase C-terminal" evidence="14">
    <location>
        <begin position="322"/>
        <end position="448"/>
    </location>
</feature>
<comment type="function">
    <text evidence="12">Catalyzes the addition of meso-diaminopimelic acid to the nucleotide precursor UDP-N-acetylmuramoyl-L-alanyl-D-glutamate (UMAG) in the biosynthesis of bacterial cell-wall peptidoglycan.</text>
</comment>
<reference evidence="16" key="2">
    <citation type="submission" date="2021-09" db="EMBL/GenBank/DDBJ databases">
        <authorList>
            <person name="Gilroy R."/>
        </authorList>
    </citation>
    <scope>NUCLEOTIDE SEQUENCE</scope>
    <source>
        <strain evidence="16">CHK171-7178</strain>
    </source>
</reference>
<keyword evidence="8 12" id="KW-0133">Cell shape</keyword>
<dbReference type="Gene3D" id="3.40.1390.10">
    <property type="entry name" value="MurE/MurF, N-terminal domain"/>
    <property type="match status" value="1"/>
</dbReference>
<dbReference type="Pfam" id="PF01225">
    <property type="entry name" value="Mur_ligase"/>
    <property type="match status" value="1"/>
</dbReference>
<organism evidence="16 17">
    <name type="scientific">Sporosarcina psychrophila</name>
    <name type="common">Bacillus psychrophilus</name>
    <dbReference type="NCBI Taxonomy" id="1476"/>
    <lineage>
        <taxon>Bacteria</taxon>
        <taxon>Bacillati</taxon>
        <taxon>Bacillota</taxon>
        <taxon>Bacilli</taxon>
        <taxon>Bacillales</taxon>
        <taxon>Caryophanaceae</taxon>
        <taxon>Sporosarcina</taxon>
    </lineage>
</organism>
<feature type="binding site" evidence="12">
    <location>
        <position position="192"/>
    </location>
    <ligand>
        <name>UDP-N-acetyl-alpha-D-muramoyl-L-alanyl-D-glutamate</name>
        <dbReference type="ChEBI" id="CHEBI:83900"/>
    </ligand>
</feature>
<comment type="caution">
    <text evidence="12">Lacks conserved residue(s) required for the propagation of feature annotation.</text>
</comment>
<evidence type="ECO:0000256" key="8">
    <source>
        <dbReference type="ARBA" id="ARBA00022960"/>
    </source>
</evidence>
<evidence type="ECO:0000259" key="13">
    <source>
        <dbReference type="Pfam" id="PF01225"/>
    </source>
</evidence>
<evidence type="ECO:0000256" key="6">
    <source>
        <dbReference type="ARBA" id="ARBA00022741"/>
    </source>
</evidence>
<protein>
    <recommendedName>
        <fullName evidence="12">UDP-N-acetylmuramoyl-L-alanyl-D-glutamate--2,6-diaminopimelate ligase</fullName>
        <ecNumber evidence="12">6.3.2.13</ecNumber>
    </recommendedName>
    <alternativeName>
        <fullName evidence="12">Meso-A2pm-adding enzyme</fullName>
    </alternativeName>
    <alternativeName>
        <fullName evidence="12">Meso-diaminopimelate-adding enzyme</fullName>
    </alternativeName>
    <alternativeName>
        <fullName evidence="12">UDP-MurNAc-L-Ala-D-Glu:meso-diaminopimelate ligase</fullName>
    </alternativeName>
    <alternativeName>
        <fullName evidence="12">UDP-MurNAc-tripeptide synthetase</fullName>
    </alternativeName>
    <alternativeName>
        <fullName evidence="12">UDP-N-acetylmuramyl-tripeptide synthetase</fullName>
    </alternativeName>
</protein>
<dbReference type="InterPro" id="IPR035911">
    <property type="entry name" value="MurE/MurF_N"/>
</dbReference>
<comment type="catalytic activity">
    <reaction evidence="12">
        <text>UDP-N-acetyl-alpha-D-muramoyl-L-alanyl-D-glutamate + meso-2,6-diaminopimelate + ATP = UDP-N-acetyl-alpha-D-muramoyl-L-alanyl-gamma-D-glutamyl-meso-2,6-diaminopimelate + ADP + phosphate + H(+)</text>
        <dbReference type="Rhea" id="RHEA:23676"/>
        <dbReference type="ChEBI" id="CHEBI:15378"/>
        <dbReference type="ChEBI" id="CHEBI:30616"/>
        <dbReference type="ChEBI" id="CHEBI:43474"/>
        <dbReference type="ChEBI" id="CHEBI:57791"/>
        <dbReference type="ChEBI" id="CHEBI:83900"/>
        <dbReference type="ChEBI" id="CHEBI:83905"/>
        <dbReference type="ChEBI" id="CHEBI:456216"/>
        <dbReference type="EC" id="6.3.2.13"/>
    </reaction>
</comment>
<evidence type="ECO:0000313" key="16">
    <source>
        <dbReference type="EMBL" id="HJF30872.1"/>
    </source>
</evidence>
<dbReference type="GO" id="GO:0051301">
    <property type="term" value="P:cell division"/>
    <property type="evidence" value="ECO:0007669"/>
    <property type="project" value="UniProtKB-KW"/>
</dbReference>
<keyword evidence="6 12" id="KW-0547">Nucleotide-binding</keyword>
<evidence type="ECO:0000256" key="5">
    <source>
        <dbReference type="ARBA" id="ARBA00022618"/>
    </source>
</evidence>
<dbReference type="EC" id="6.3.2.13" evidence="12"/>
<evidence type="ECO:0000256" key="7">
    <source>
        <dbReference type="ARBA" id="ARBA00022840"/>
    </source>
</evidence>
<feature type="binding site" evidence="12">
    <location>
        <position position="38"/>
    </location>
    <ligand>
        <name>UDP-N-acetyl-alpha-D-muramoyl-L-alanyl-D-glutamate</name>
        <dbReference type="ChEBI" id="CHEBI:83900"/>
    </ligand>
</feature>
<evidence type="ECO:0000256" key="12">
    <source>
        <dbReference type="HAMAP-Rule" id="MF_00208"/>
    </source>
</evidence>
<feature type="domain" description="Mur ligase N-terminal catalytic" evidence="13">
    <location>
        <begin position="31"/>
        <end position="78"/>
    </location>
</feature>
<feature type="binding site" evidence="12">
    <location>
        <position position="370"/>
    </location>
    <ligand>
        <name>meso-2,6-diaminopimelate</name>
        <dbReference type="ChEBI" id="CHEBI:57791"/>
    </ligand>
</feature>
<dbReference type="Proteomes" id="UP000698173">
    <property type="component" value="Unassembled WGS sequence"/>
</dbReference>
<evidence type="ECO:0000313" key="17">
    <source>
        <dbReference type="Proteomes" id="UP000698173"/>
    </source>
</evidence>
<dbReference type="GO" id="GO:0005524">
    <property type="term" value="F:ATP binding"/>
    <property type="evidence" value="ECO:0007669"/>
    <property type="project" value="UniProtKB-UniRule"/>
</dbReference>
<evidence type="ECO:0000256" key="2">
    <source>
        <dbReference type="ARBA" id="ARBA00005898"/>
    </source>
</evidence>
<dbReference type="HAMAP" id="MF_00208">
    <property type="entry name" value="MurE"/>
    <property type="match status" value="1"/>
</dbReference>
<dbReference type="SUPFAM" id="SSF53244">
    <property type="entry name" value="MurD-like peptide ligases, peptide-binding domain"/>
    <property type="match status" value="1"/>
</dbReference>
<feature type="binding site" evidence="12">
    <location>
        <begin position="165"/>
        <end position="166"/>
    </location>
    <ligand>
        <name>UDP-N-acetyl-alpha-D-muramoyl-L-alanyl-D-glutamate</name>
        <dbReference type="ChEBI" id="CHEBI:83900"/>
    </ligand>
</feature>
<feature type="modified residue" description="N6-carboxylysine" evidence="12">
    <location>
        <position position="232"/>
    </location>
</feature>
<accession>A0A921FXQ0</accession>
<keyword evidence="9 12" id="KW-0573">Peptidoglycan synthesis</keyword>
<dbReference type="GO" id="GO:0008765">
    <property type="term" value="F:UDP-N-acetylmuramoylalanyl-D-glutamate-2,6-diaminopimelate ligase activity"/>
    <property type="evidence" value="ECO:0007669"/>
    <property type="project" value="UniProtKB-UniRule"/>
</dbReference>
<dbReference type="InterPro" id="IPR018109">
    <property type="entry name" value="Folylpolyglutamate_synth_CS"/>
</dbReference>
<feature type="binding site" evidence="12">
    <location>
        <begin position="120"/>
        <end position="126"/>
    </location>
    <ligand>
        <name>ATP</name>
        <dbReference type="ChEBI" id="CHEBI:30616"/>
    </ligand>
</feature>
<keyword evidence="7 12" id="KW-0067">ATP-binding</keyword>
<comment type="subcellular location">
    <subcellularLocation>
        <location evidence="12">Cytoplasm</location>
    </subcellularLocation>
</comment>
<keyword evidence="12" id="KW-0460">Magnesium</keyword>
<dbReference type="InterPro" id="IPR036615">
    <property type="entry name" value="Mur_ligase_C_dom_sf"/>
</dbReference>
<dbReference type="EMBL" id="DYWT01000060">
    <property type="protein sequence ID" value="HJF30872.1"/>
    <property type="molecule type" value="Genomic_DNA"/>
</dbReference>